<evidence type="ECO:0000313" key="6">
    <source>
        <dbReference type="Proteomes" id="UP001206206"/>
    </source>
</evidence>
<accession>A0ABT1PHY3</accession>
<evidence type="ECO:0000256" key="2">
    <source>
        <dbReference type="ARBA" id="ARBA00023125"/>
    </source>
</evidence>
<sequence length="328" mass="35895">MIRIELGAQGLGRARFAICPLGAAADLLFAPGRAPQSLDARWGARATEVMSGRCLGLLAVVGSGGPLGYQPDFLRPEPLSFDAEPDIAFHQVATASAERIRYEMSGAIGGHSWDQSTARKPPRLLLTALDRGEGHFARRLADELEQFWRAALAPHWPGLRARLEADITVRAAAIARRGWADTINQLAGNLQWRDGGLDLRLPTPGPHQMTIDADSVIFIPSAFVNRAVFCAGAPDDAPDPRTPLVVYPALPLDVDRPRQVEQLIGETRTRVLAELAQPRTTGDLARRLHLSPATVSYHLQILHRAGLIRRTRSSRHVLYQRLPVTTLV</sequence>
<proteinExistence type="predicted"/>
<dbReference type="Gene3D" id="1.10.10.10">
    <property type="entry name" value="Winged helix-like DNA-binding domain superfamily/Winged helix DNA-binding domain"/>
    <property type="match status" value="1"/>
</dbReference>
<keyword evidence="6" id="KW-1185">Reference proteome</keyword>
<comment type="caution">
    <text evidence="5">The sequence shown here is derived from an EMBL/GenBank/DDBJ whole genome shotgun (WGS) entry which is preliminary data.</text>
</comment>
<protein>
    <submittedName>
        <fullName evidence="5">Winged helix-turn-helix domain-containing protein</fullName>
    </submittedName>
</protein>
<dbReference type="InterPro" id="IPR036390">
    <property type="entry name" value="WH_DNA-bd_sf"/>
</dbReference>
<dbReference type="CDD" id="cd00090">
    <property type="entry name" value="HTH_ARSR"/>
    <property type="match status" value="1"/>
</dbReference>
<organism evidence="5 6">
    <name type="scientific">Streptantibioticus rubrisoli</name>
    <dbReference type="NCBI Taxonomy" id="1387313"/>
    <lineage>
        <taxon>Bacteria</taxon>
        <taxon>Bacillati</taxon>
        <taxon>Actinomycetota</taxon>
        <taxon>Actinomycetes</taxon>
        <taxon>Kitasatosporales</taxon>
        <taxon>Streptomycetaceae</taxon>
        <taxon>Streptantibioticus</taxon>
    </lineage>
</organism>
<dbReference type="Proteomes" id="UP001206206">
    <property type="component" value="Unassembled WGS sequence"/>
</dbReference>
<name>A0ABT1PHY3_9ACTN</name>
<gene>
    <name evidence="5" type="ORF">NON19_23850</name>
</gene>
<keyword evidence="2" id="KW-0238">DNA-binding</keyword>
<dbReference type="InterPro" id="IPR001845">
    <property type="entry name" value="HTH_ArsR_DNA-bd_dom"/>
</dbReference>
<dbReference type="PANTHER" id="PTHR43132:SF2">
    <property type="entry name" value="ARSENICAL RESISTANCE OPERON REPRESSOR ARSR-RELATED"/>
    <property type="match status" value="1"/>
</dbReference>
<reference evidence="5 6" key="1">
    <citation type="submission" date="2022-06" db="EMBL/GenBank/DDBJ databases">
        <title>Draft genome sequence of type strain Streptomyces rubrisoli DSM 42083.</title>
        <authorList>
            <person name="Duangmal K."/>
            <person name="Klaysubun C."/>
        </authorList>
    </citation>
    <scope>NUCLEOTIDE SEQUENCE [LARGE SCALE GENOMIC DNA]</scope>
    <source>
        <strain evidence="5 6">DSM 42083</strain>
    </source>
</reference>
<dbReference type="PANTHER" id="PTHR43132">
    <property type="entry name" value="ARSENICAL RESISTANCE OPERON REPRESSOR ARSR-RELATED"/>
    <property type="match status" value="1"/>
</dbReference>
<evidence type="ECO:0000313" key="5">
    <source>
        <dbReference type="EMBL" id="MCQ4044981.1"/>
    </source>
</evidence>
<keyword evidence="3" id="KW-0804">Transcription</keyword>
<dbReference type="EMBL" id="JANFNH010000035">
    <property type="protein sequence ID" value="MCQ4044981.1"/>
    <property type="molecule type" value="Genomic_DNA"/>
</dbReference>
<feature type="domain" description="HTH arsR-type" evidence="4">
    <location>
        <begin position="262"/>
        <end position="328"/>
    </location>
</feature>
<evidence type="ECO:0000256" key="3">
    <source>
        <dbReference type="ARBA" id="ARBA00023163"/>
    </source>
</evidence>
<keyword evidence="1" id="KW-0805">Transcription regulation</keyword>
<evidence type="ECO:0000259" key="4">
    <source>
        <dbReference type="SMART" id="SM00418"/>
    </source>
</evidence>
<evidence type="ECO:0000256" key="1">
    <source>
        <dbReference type="ARBA" id="ARBA00023015"/>
    </source>
</evidence>
<dbReference type="RefSeq" id="WP_255931109.1">
    <property type="nucleotide sequence ID" value="NZ_JANFNH010000035.1"/>
</dbReference>
<dbReference type="SUPFAM" id="SSF46785">
    <property type="entry name" value="Winged helix' DNA-binding domain"/>
    <property type="match status" value="1"/>
</dbReference>
<dbReference type="InterPro" id="IPR036388">
    <property type="entry name" value="WH-like_DNA-bd_sf"/>
</dbReference>
<dbReference type="InterPro" id="IPR051011">
    <property type="entry name" value="Metal_resp_trans_reg"/>
</dbReference>
<dbReference type="Pfam" id="PF12840">
    <property type="entry name" value="HTH_20"/>
    <property type="match status" value="1"/>
</dbReference>
<dbReference type="InterPro" id="IPR011991">
    <property type="entry name" value="ArsR-like_HTH"/>
</dbReference>
<dbReference type="SMART" id="SM00418">
    <property type="entry name" value="HTH_ARSR"/>
    <property type="match status" value="1"/>
</dbReference>